<dbReference type="InterPro" id="IPR011006">
    <property type="entry name" value="CheY-like_superfamily"/>
</dbReference>
<evidence type="ECO:0000256" key="6">
    <source>
        <dbReference type="PROSITE-ProRule" id="PRU00169"/>
    </source>
</evidence>
<keyword evidence="5" id="KW-0804">Transcription</keyword>
<evidence type="ECO:0000256" key="5">
    <source>
        <dbReference type="ARBA" id="ARBA00023163"/>
    </source>
</evidence>
<gene>
    <name evidence="10" type="ORF">H7U22_18700</name>
</gene>
<evidence type="ECO:0000256" key="4">
    <source>
        <dbReference type="ARBA" id="ARBA00023125"/>
    </source>
</evidence>
<dbReference type="Gene3D" id="1.10.10.10">
    <property type="entry name" value="Winged helix-like DNA-binding domain superfamily/Winged helix DNA-binding domain"/>
    <property type="match status" value="1"/>
</dbReference>
<evidence type="ECO:0000256" key="2">
    <source>
        <dbReference type="ARBA" id="ARBA00023012"/>
    </source>
</evidence>
<dbReference type="EMBL" id="JACRYL010000021">
    <property type="protein sequence ID" value="MBC6112458.1"/>
    <property type="molecule type" value="Genomic_DNA"/>
</dbReference>
<feature type="domain" description="Response regulatory" evidence="8">
    <location>
        <begin position="2"/>
        <end position="116"/>
    </location>
</feature>
<dbReference type="Gene3D" id="3.40.50.2300">
    <property type="match status" value="1"/>
</dbReference>
<dbReference type="PROSITE" id="PS50110">
    <property type="entry name" value="RESPONSE_REGULATORY"/>
    <property type="match status" value="1"/>
</dbReference>
<feature type="modified residue" description="4-aspartylphosphate" evidence="6">
    <location>
        <position position="51"/>
    </location>
</feature>
<keyword evidence="11" id="KW-1185">Reference proteome</keyword>
<dbReference type="Gene3D" id="6.10.250.690">
    <property type="match status" value="1"/>
</dbReference>
<name>A0ABR7KWH3_9SPHI</name>
<dbReference type="InterPro" id="IPR039420">
    <property type="entry name" value="WalR-like"/>
</dbReference>
<sequence>MKLLIVEDETELVSSLLSFSRKEKYLADVARNYREAKERVSLYEYDCILLDINLPDGSGLELLEYLKTISRSNGVIITSARDSLDDRIKGLDLGADDYLTKPFHFSELNSRIQAIIRRSKFGSSSLLAFNNLKIDINLRTVMIDTSELGLTKKEFEILQHLTANKNRIISKNALAEYIWGDHIDSVDSFDFLFQHLKNLKRKLKAAGALLEIKSIYGVGYQLIGS</sequence>
<dbReference type="Pfam" id="PF00072">
    <property type="entry name" value="Response_reg"/>
    <property type="match status" value="1"/>
</dbReference>
<proteinExistence type="predicted"/>
<dbReference type="InterPro" id="IPR001867">
    <property type="entry name" value="OmpR/PhoB-type_DNA-bd"/>
</dbReference>
<dbReference type="SMART" id="SM00862">
    <property type="entry name" value="Trans_reg_C"/>
    <property type="match status" value="1"/>
</dbReference>
<dbReference type="PANTHER" id="PTHR48111">
    <property type="entry name" value="REGULATOR OF RPOS"/>
    <property type="match status" value="1"/>
</dbReference>
<dbReference type="CDD" id="cd00383">
    <property type="entry name" value="trans_reg_C"/>
    <property type="match status" value="1"/>
</dbReference>
<dbReference type="PANTHER" id="PTHR48111:SF22">
    <property type="entry name" value="REGULATOR OF RPOS"/>
    <property type="match status" value="1"/>
</dbReference>
<keyword evidence="2" id="KW-0902">Two-component regulatory system</keyword>
<dbReference type="Pfam" id="PF00486">
    <property type="entry name" value="Trans_reg_C"/>
    <property type="match status" value="1"/>
</dbReference>
<keyword evidence="4 7" id="KW-0238">DNA-binding</keyword>
<evidence type="ECO:0000256" key="7">
    <source>
        <dbReference type="PROSITE-ProRule" id="PRU01091"/>
    </source>
</evidence>
<evidence type="ECO:0000313" key="11">
    <source>
        <dbReference type="Proteomes" id="UP000652755"/>
    </source>
</evidence>
<evidence type="ECO:0000313" key="10">
    <source>
        <dbReference type="EMBL" id="MBC6112458.1"/>
    </source>
</evidence>
<reference evidence="10 11" key="1">
    <citation type="submission" date="2020-08" db="EMBL/GenBank/DDBJ databases">
        <authorList>
            <person name="Sun Q."/>
            <person name="Inoue M."/>
        </authorList>
    </citation>
    <scope>NUCLEOTIDE SEQUENCE [LARGE SCALE GENOMIC DNA]</scope>
    <source>
        <strain evidence="10 11">CCM 8938</strain>
    </source>
</reference>
<evidence type="ECO:0000256" key="1">
    <source>
        <dbReference type="ARBA" id="ARBA00022553"/>
    </source>
</evidence>
<dbReference type="RefSeq" id="WP_187072881.1">
    <property type="nucleotide sequence ID" value="NZ_JACRYL010000021.1"/>
</dbReference>
<evidence type="ECO:0000259" key="9">
    <source>
        <dbReference type="PROSITE" id="PS51755"/>
    </source>
</evidence>
<dbReference type="SMART" id="SM00448">
    <property type="entry name" value="REC"/>
    <property type="match status" value="1"/>
</dbReference>
<protein>
    <submittedName>
        <fullName evidence="10">Response regulator transcription factor</fullName>
    </submittedName>
</protein>
<dbReference type="InterPro" id="IPR001789">
    <property type="entry name" value="Sig_transdc_resp-reg_receiver"/>
</dbReference>
<keyword evidence="1 6" id="KW-0597">Phosphoprotein</keyword>
<dbReference type="SUPFAM" id="SSF52172">
    <property type="entry name" value="CheY-like"/>
    <property type="match status" value="1"/>
</dbReference>
<comment type="caution">
    <text evidence="10">The sequence shown here is derived from an EMBL/GenBank/DDBJ whole genome shotgun (WGS) entry which is preliminary data.</text>
</comment>
<accession>A0ABR7KWH3</accession>
<dbReference type="Proteomes" id="UP000652755">
    <property type="component" value="Unassembled WGS sequence"/>
</dbReference>
<dbReference type="InterPro" id="IPR036388">
    <property type="entry name" value="WH-like_DNA-bd_sf"/>
</dbReference>
<feature type="domain" description="OmpR/PhoB-type" evidence="9">
    <location>
        <begin position="124"/>
        <end position="224"/>
    </location>
</feature>
<feature type="DNA-binding region" description="OmpR/PhoB-type" evidence="7">
    <location>
        <begin position="124"/>
        <end position="224"/>
    </location>
</feature>
<keyword evidence="3" id="KW-0805">Transcription regulation</keyword>
<evidence type="ECO:0000259" key="8">
    <source>
        <dbReference type="PROSITE" id="PS50110"/>
    </source>
</evidence>
<organism evidence="10 11">
    <name type="scientific">Pedobacter fastidiosus</name>
    <dbReference type="NCBI Taxonomy" id="2765361"/>
    <lineage>
        <taxon>Bacteria</taxon>
        <taxon>Pseudomonadati</taxon>
        <taxon>Bacteroidota</taxon>
        <taxon>Sphingobacteriia</taxon>
        <taxon>Sphingobacteriales</taxon>
        <taxon>Sphingobacteriaceae</taxon>
        <taxon>Pedobacter</taxon>
    </lineage>
</organism>
<evidence type="ECO:0000256" key="3">
    <source>
        <dbReference type="ARBA" id="ARBA00023015"/>
    </source>
</evidence>
<dbReference type="PROSITE" id="PS51755">
    <property type="entry name" value="OMPR_PHOB"/>
    <property type="match status" value="1"/>
</dbReference>